<organism evidence="4 5">
    <name type="scientific">Hemibagrus guttatus</name>
    <dbReference type="NCBI Taxonomy" id="175788"/>
    <lineage>
        <taxon>Eukaryota</taxon>
        <taxon>Metazoa</taxon>
        <taxon>Chordata</taxon>
        <taxon>Craniata</taxon>
        <taxon>Vertebrata</taxon>
        <taxon>Euteleostomi</taxon>
        <taxon>Actinopterygii</taxon>
        <taxon>Neopterygii</taxon>
        <taxon>Teleostei</taxon>
        <taxon>Ostariophysi</taxon>
        <taxon>Siluriformes</taxon>
        <taxon>Bagridae</taxon>
        <taxon>Hemibagrus</taxon>
    </lineage>
</organism>
<dbReference type="PANTHER" id="PTHR22639:SF7">
    <property type="entry name" value="CCHC-TYPE DOMAIN-CONTAINING PROTEIN"/>
    <property type="match status" value="1"/>
</dbReference>
<evidence type="ECO:0000313" key="5">
    <source>
        <dbReference type="Proteomes" id="UP001274896"/>
    </source>
</evidence>
<feature type="region of interest" description="Disordered" evidence="2">
    <location>
        <begin position="298"/>
        <end position="355"/>
    </location>
</feature>
<sequence length="525" mass="56796">MHDKVGPATVRQAKGITGYRFSAYRLRSRVAMEREGDRRPARVVRLRHSVRIQLRPDVAEDVKKRFGWDWVVLRILRDFAGISPGKLLCLQDFTAVGFLDVTFSAFSDCSAFFGKCSRRPEEEVLRGLCFVPLFAMDEVPVTVHIYNPYIADEDIRAFLGRYCASVSAGEKIKGRFGIWNGKRRFLVKLKMDPASPGGLLHPPGSFALGPNRGFLHYPGQPLSCWKCGAAGHTKEACTGRRCRLCGSEEHLAAECSAPKTCSLCGSEEHLFRQCPSRKGTFASLFSGEDIAVGVSEAAGRSEVKQGPSGQKPVELAEQPGDSRQEAHATTEEGAVEQAGAPQEGRPSEVAQGDTATSADLWPASAATTTGEAWTPASWAEILEGQQETPRAVQPDWALMDFSDGLEEEGESEQELDRVGKAGRPKGGQIRAADLTADDRVPKRARPEVVREFEIMAVVEAAPTGVESEERGDYSQVGADNLGQPGGGGGVCSQDEEGWTRVLARKTRSSGGKGRGTPGSTDHGEC</sequence>
<dbReference type="GO" id="GO:0003723">
    <property type="term" value="F:RNA binding"/>
    <property type="evidence" value="ECO:0007669"/>
    <property type="project" value="InterPro"/>
</dbReference>
<feature type="domain" description="CCHC-type" evidence="3">
    <location>
        <begin position="224"/>
        <end position="237"/>
    </location>
</feature>
<evidence type="ECO:0000313" key="4">
    <source>
        <dbReference type="EMBL" id="KAK3545125.1"/>
    </source>
</evidence>
<feature type="compositionally biased region" description="Acidic residues" evidence="2">
    <location>
        <begin position="404"/>
        <end position="413"/>
    </location>
</feature>
<keyword evidence="5" id="KW-1185">Reference proteome</keyword>
<feature type="region of interest" description="Disordered" evidence="2">
    <location>
        <begin position="404"/>
        <end position="427"/>
    </location>
</feature>
<dbReference type="Pfam" id="PF23057">
    <property type="entry name" value="RBD_ZCCHC3_1st"/>
    <property type="match status" value="1"/>
</dbReference>
<dbReference type="GO" id="GO:0002218">
    <property type="term" value="P:activation of innate immune response"/>
    <property type="evidence" value="ECO:0007669"/>
    <property type="project" value="InterPro"/>
</dbReference>
<proteinExistence type="predicted"/>
<name>A0AAE0R6V3_9TELE</name>
<dbReference type="InterPro" id="IPR036875">
    <property type="entry name" value="Znf_CCHC_sf"/>
</dbReference>
<dbReference type="SUPFAM" id="SSF57756">
    <property type="entry name" value="Retrovirus zinc finger-like domains"/>
    <property type="match status" value="1"/>
</dbReference>
<comment type="caution">
    <text evidence="4">The sequence shown here is derived from an EMBL/GenBank/DDBJ whole genome shotgun (WGS) entry which is preliminary data.</text>
</comment>
<dbReference type="GO" id="GO:0003690">
    <property type="term" value="F:double-stranded DNA binding"/>
    <property type="evidence" value="ECO:0007669"/>
    <property type="project" value="InterPro"/>
</dbReference>
<dbReference type="InterPro" id="IPR057810">
    <property type="entry name" value="RBD_ZCCHC3_1st"/>
</dbReference>
<gene>
    <name evidence="4" type="ORF">QTP70_001238</name>
</gene>
<feature type="compositionally biased region" description="Basic and acidic residues" evidence="2">
    <location>
        <begin position="320"/>
        <end position="330"/>
    </location>
</feature>
<reference evidence="4" key="1">
    <citation type="submission" date="2023-06" db="EMBL/GenBank/DDBJ databases">
        <title>Male Hemibagrus guttatus genome.</title>
        <authorList>
            <person name="Bian C."/>
        </authorList>
    </citation>
    <scope>NUCLEOTIDE SEQUENCE</scope>
    <source>
        <strain evidence="4">Male_cb2023</strain>
        <tissue evidence="4">Muscle</tissue>
    </source>
</reference>
<evidence type="ECO:0000259" key="3">
    <source>
        <dbReference type="PROSITE" id="PS50158"/>
    </source>
</evidence>
<dbReference type="InterPro" id="IPR001878">
    <property type="entry name" value="Znf_CCHC"/>
</dbReference>
<dbReference type="SMART" id="SM00343">
    <property type="entry name" value="ZnF_C2HC"/>
    <property type="match status" value="3"/>
</dbReference>
<dbReference type="Pfam" id="PF23058">
    <property type="entry name" value="RBD_ZCCHC3_2nd"/>
    <property type="match status" value="1"/>
</dbReference>
<dbReference type="AlphaFoldDB" id="A0AAE0R6V3"/>
<evidence type="ECO:0000256" key="2">
    <source>
        <dbReference type="SAM" id="MobiDB-lite"/>
    </source>
</evidence>
<dbReference type="EMBL" id="JAUCMX010000005">
    <property type="protein sequence ID" value="KAK3545125.1"/>
    <property type="molecule type" value="Genomic_DNA"/>
</dbReference>
<dbReference type="Gene3D" id="4.10.60.10">
    <property type="entry name" value="Zinc finger, CCHC-type"/>
    <property type="match status" value="1"/>
</dbReference>
<dbReference type="PROSITE" id="PS50158">
    <property type="entry name" value="ZF_CCHC"/>
    <property type="match status" value="1"/>
</dbReference>
<feature type="region of interest" description="Disordered" evidence="2">
    <location>
        <begin position="463"/>
        <end position="525"/>
    </location>
</feature>
<dbReference type="GO" id="GO:0008270">
    <property type="term" value="F:zinc ion binding"/>
    <property type="evidence" value="ECO:0007669"/>
    <property type="project" value="UniProtKB-KW"/>
</dbReference>
<keyword evidence="1" id="KW-0862">Zinc</keyword>
<dbReference type="PANTHER" id="PTHR22639">
    <property type="entry name" value="GAG-RELATED PROTEIN"/>
    <property type="match status" value="1"/>
</dbReference>
<dbReference type="InterPro" id="IPR057811">
    <property type="entry name" value="RBD_ZCCHC3_2nd"/>
</dbReference>
<protein>
    <recommendedName>
        <fullName evidence="3">CCHC-type domain-containing protein</fullName>
    </recommendedName>
</protein>
<dbReference type="Proteomes" id="UP001274896">
    <property type="component" value="Unassembled WGS sequence"/>
</dbReference>
<evidence type="ECO:0000256" key="1">
    <source>
        <dbReference type="PROSITE-ProRule" id="PRU00047"/>
    </source>
</evidence>
<dbReference type="InterPro" id="IPR042509">
    <property type="entry name" value="ZCCHC3"/>
</dbReference>
<keyword evidence="1" id="KW-0479">Metal-binding</keyword>
<accession>A0AAE0R6V3</accession>
<keyword evidence="1" id="KW-0863">Zinc-finger</keyword>